<evidence type="ECO:0000313" key="1">
    <source>
        <dbReference type="EMBL" id="KAG9071672.1"/>
    </source>
</evidence>
<gene>
    <name evidence="1" type="ORF">KI688_005885</name>
</gene>
<reference evidence="1" key="1">
    <citation type="submission" date="2021-06" db="EMBL/GenBank/DDBJ databases">
        <title>Genome Sequence of Mortierella hyaline Strain SCG-10, a Cold-Adapted, Nitrate-Reducing Fungus Isolated from Soil in Minnesota, USA.</title>
        <authorList>
            <person name="Aldossari N."/>
        </authorList>
    </citation>
    <scope>NUCLEOTIDE SEQUENCE</scope>
    <source>
        <strain evidence="1">SCG-10</strain>
    </source>
</reference>
<accession>A0A9P7Y2S0</accession>
<evidence type="ECO:0000313" key="2">
    <source>
        <dbReference type="Proteomes" id="UP000707451"/>
    </source>
</evidence>
<dbReference type="AlphaFoldDB" id="A0A9P7Y2S0"/>
<dbReference type="InterPro" id="IPR036188">
    <property type="entry name" value="FAD/NAD-bd_sf"/>
</dbReference>
<keyword evidence="2" id="KW-1185">Reference proteome</keyword>
<dbReference type="Proteomes" id="UP000707451">
    <property type="component" value="Unassembled WGS sequence"/>
</dbReference>
<proteinExistence type="predicted"/>
<dbReference type="Gene3D" id="3.50.50.60">
    <property type="entry name" value="FAD/NAD(P)-binding domain"/>
    <property type="match status" value="1"/>
</dbReference>
<sequence>MLLYKTNIPFEIYERTPEDKTLGAVMYFNATVANQFKQRGIDDGFVPLIKFISVINVCNEQRESENKIDFDGHDEAFGANGYIITRPKLYDLLLRRVSRERIHLGTKILSI</sequence>
<dbReference type="SUPFAM" id="SSF51905">
    <property type="entry name" value="FAD/NAD(P)-binding domain"/>
    <property type="match status" value="1"/>
</dbReference>
<dbReference type="OrthoDB" id="655030at2759"/>
<comment type="caution">
    <text evidence="1">The sequence shown here is derived from an EMBL/GenBank/DDBJ whole genome shotgun (WGS) entry which is preliminary data.</text>
</comment>
<name>A0A9P7Y2S0_9FUNG</name>
<organism evidence="1 2">
    <name type="scientific">Linnemannia hyalina</name>
    <dbReference type="NCBI Taxonomy" id="64524"/>
    <lineage>
        <taxon>Eukaryota</taxon>
        <taxon>Fungi</taxon>
        <taxon>Fungi incertae sedis</taxon>
        <taxon>Mucoromycota</taxon>
        <taxon>Mortierellomycotina</taxon>
        <taxon>Mortierellomycetes</taxon>
        <taxon>Mortierellales</taxon>
        <taxon>Mortierellaceae</taxon>
        <taxon>Linnemannia</taxon>
    </lineage>
</organism>
<protein>
    <submittedName>
        <fullName evidence="1">Uncharacterized protein</fullName>
    </submittedName>
</protein>
<dbReference type="EMBL" id="JAHRHY010000002">
    <property type="protein sequence ID" value="KAG9071672.1"/>
    <property type="molecule type" value="Genomic_DNA"/>
</dbReference>